<reference evidence="1 2" key="1">
    <citation type="journal article" date="2018" name="Front. Plant Sci.">
        <title>Red Clover (Trifolium pratense) and Zigzag Clover (T. medium) - A Picture of Genomic Similarities and Differences.</title>
        <authorList>
            <person name="Dluhosova J."/>
            <person name="Istvanek J."/>
            <person name="Nedelnik J."/>
            <person name="Repkova J."/>
        </authorList>
    </citation>
    <scope>NUCLEOTIDE SEQUENCE [LARGE SCALE GENOMIC DNA]</scope>
    <source>
        <strain evidence="2">cv. 10/8</strain>
        <tissue evidence="1">Leaf</tissue>
    </source>
</reference>
<comment type="caution">
    <text evidence="1">The sequence shown here is derived from an EMBL/GenBank/DDBJ whole genome shotgun (WGS) entry which is preliminary data.</text>
</comment>
<protein>
    <submittedName>
        <fullName evidence="1">Uncharacterized protein</fullName>
    </submittedName>
</protein>
<proteinExistence type="predicted"/>
<name>A0A392QFK5_9FABA</name>
<sequence length="54" mass="6131">MLVVVVLFEVVMESGKLVLLRLLESVARIWLSFGLCMKASTVRKKVEFSFQGIE</sequence>
<accession>A0A392QFK5</accession>
<organism evidence="1 2">
    <name type="scientific">Trifolium medium</name>
    <dbReference type="NCBI Taxonomy" id="97028"/>
    <lineage>
        <taxon>Eukaryota</taxon>
        <taxon>Viridiplantae</taxon>
        <taxon>Streptophyta</taxon>
        <taxon>Embryophyta</taxon>
        <taxon>Tracheophyta</taxon>
        <taxon>Spermatophyta</taxon>
        <taxon>Magnoliopsida</taxon>
        <taxon>eudicotyledons</taxon>
        <taxon>Gunneridae</taxon>
        <taxon>Pentapetalae</taxon>
        <taxon>rosids</taxon>
        <taxon>fabids</taxon>
        <taxon>Fabales</taxon>
        <taxon>Fabaceae</taxon>
        <taxon>Papilionoideae</taxon>
        <taxon>50 kb inversion clade</taxon>
        <taxon>NPAAA clade</taxon>
        <taxon>Hologalegina</taxon>
        <taxon>IRL clade</taxon>
        <taxon>Trifolieae</taxon>
        <taxon>Trifolium</taxon>
    </lineage>
</organism>
<dbReference type="AlphaFoldDB" id="A0A392QFK5"/>
<dbReference type="EMBL" id="LXQA010133328">
    <property type="protein sequence ID" value="MCI22958.1"/>
    <property type="molecule type" value="Genomic_DNA"/>
</dbReference>
<evidence type="ECO:0000313" key="1">
    <source>
        <dbReference type="EMBL" id="MCI22958.1"/>
    </source>
</evidence>
<dbReference type="Proteomes" id="UP000265520">
    <property type="component" value="Unassembled WGS sequence"/>
</dbReference>
<keyword evidence="2" id="KW-1185">Reference proteome</keyword>
<evidence type="ECO:0000313" key="2">
    <source>
        <dbReference type="Proteomes" id="UP000265520"/>
    </source>
</evidence>
<feature type="non-terminal residue" evidence="1">
    <location>
        <position position="54"/>
    </location>
</feature>